<evidence type="ECO:0000256" key="2">
    <source>
        <dbReference type="ARBA" id="ARBA00011245"/>
    </source>
</evidence>
<dbReference type="SUPFAM" id="SSF52374">
    <property type="entry name" value="Nucleotidylyl transferase"/>
    <property type="match status" value="1"/>
</dbReference>
<evidence type="ECO:0000256" key="10">
    <source>
        <dbReference type="ARBA" id="ARBA00023146"/>
    </source>
</evidence>
<evidence type="ECO:0000256" key="3">
    <source>
        <dbReference type="ARBA" id="ARBA00013169"/>
    </source>
</evidence>
<dbReference type="CDD" id="cd00817">
    <property type="entry name" value="ValRS_core"/>
    <property type="match status" value="1"/>
</dbReference>
<dbReference type="Gene3D" id="1.10.730.10">
    <property type="entry name" value="Isoleucyl-tRNA Synthetase, Domain 1"/>
    <property type="match status" value="1"/>
</dbReference>
<comment type="subunit">
    <text evidence="2">Monomer.</text>
</comment>
<dbReference type="InterPro" id="IPR014729">
    <property type="entry name" value="Rossmann-like_a/b/a_fold"/>
</dbReference>
<protein>
    <recommendedName>
        <fullName evidence="3 12">Valine--tRNA ligase</fullName>
        <ecNumber evidence="3 12">6.1.1.9</ecNumber>
    </recommendedName>
</protein>
<gene>
    <name evidence="16" type="ORF">AVDCRST_MAG89-3061</name>
</gene>
<evidence type="ECO:0000259" key="15">
    <source>
        <dbReference type="Pfam" id="PF08264"/>
    </source>
</evidence>
<keyword evidence="4" id="KW-0963">Cytoplasm</keyword>
<dbReference type="NCBIfam" id="TIGR00422">
    <property type="entry name" value="valS"/>
    <property type="match status" value="1"/>
</dbReference>
<dbReference type="InterPro" id="IPR009008">
    <property type="entry name" value="Val/Leu/Ile-tRNA-synth_edit"/>
</dbReference>
<sequence length="699" mass="79560">MAEPLPPQYNPQETEDALYRWWEEQGFFRADAASEREPYVIVIPPPNVTAMLHMGHGLNNTIQDVLIRWRRMQGREALWLPGTDHAGIATQNVVERLVAKEGKTRYDLGREAFVGRVWEFVRETGGVILQQLRAIGASADWTRTRFTLDESLSRAVREVFVTLYEKGRVYRGHRIINWCPRCLTALSDEEAEPAETQGKLWHLRYPLAEGVEVAGLPRLPDGRQYMTIATTRPETMLGDTGVAVHPGDERYAALVGRELELPLTGRRIPVVADEYVDPEFGSGAVKLTPAHDPNDFEVAQRTGVATLNVMTPEAAINDEAPEPFRGMDRFEARRAVVTSFEELGLLEKVEEHTHAVPHCYRCDTVVEPRLSEQWFVSMKPLAEPALQAWRDGRVRFHPERFGRTYEHWLENIRDWCISRQLWWGHRIPVWYCGDCGETIVAREDPTSCTKCGGARLEQDPDVLDTWFSSWLWPFSTMGWPEDTADMRKFYPNSTLVSGHDILFFWIARMIMAGLEFRGEVPFRDVYLTGMVRDHLGRKMSKSLGNGIDPLVVKERFGADALRYTVVSGSGAGTDQLLNYENLDETFGPGRNFANKLWNAGRFALMNLGDDPRVPLDEVAADLEPMDRWILSRLSKAVREVTDSLERFRLQDAATRGYEFFWGELADWYLELVKPRLRGDMGDASRRAAQATLAQALDGA</sequence>
<dbReference type="EC" id="6.1.1.9" evidence="3 12"/>
<evidence type="ECO:0000256" key="11">
    <source>
        <dbReference type="ARBA" id="ARBA00047552"/>
    </source>
</evidence>
<comment type="catalytic activity">
    <reaction evidence="11">
        <text>tRNA(Val) + L-valine + ATP = L-valyl-tRNA(Val) + AMP + diphosphate</text>
        <dbReference type="Rhea" id="RHEA:10704"/>
        <dbReference type="Rhea" id="RHEA-COMP:9672"/>
        <dbReference type="Rhea" id="RHEA-COMP:9708"/>
        <dbReference type="ChEBI" id="CHEBI:30616"/>
        <dbReference type="ChEBI" id="CHEBI:33019"/>
        <dbReference type="ChEBI" id="CHEBI:57762"/>
        <dbReference type="ChEBI" id="CHEBI:78442"/>
        <dbReference type="ChEBI" id="CHEBI:78537"/>
        <dbReference type="ChEBI" id="CHEBI:456215"/>
        <dbReference type="EC" id="6.1.1.9"/>
    </reaction>
</comment>
<evidence type="ECO:0000256" key="8">
    <source>
        <dbReference type="ARBA" id="ARBA00022917"/>
    </source>
</evidence>
<comment type="similarity">
    <text evidence="13">Belongs to the class-I aminoacyl-tRNA synthetase family.</text>
</comment>
<comment type="subcellular location">
    <subcellularLocation>
        <location evidence="1">Cytoplasm</location>
    </subcellularLocation>
</comment>
<dbReference type="InterPro" id="IPR033705">
    <property type="entry name" value="Anticodon_Ia_Val"/>
</dbReference>
<keyword evidence="10 13" id="KW-0030">Aminoacyl-tRNA synthetase</keyword>
<dbReference type="CDD" id="cd07962">
    <property type="entry name" value="Anticodon_Ia_Val"/>
    <property type="match status" value="1"/>
</dbReference>
<feature type="domain" description="Aminoacyl-tRNA synthetase class Ia" evidence="14">
    <location>
        <begin position="18"/>
        <end position="569"/>
    </location>
</feature>
<dbReference type="SUPFAM" id="SSF50677">
    <property type="entry name" value="ValRS/IleRS/LeuRS editing domain"/>
    <property type="match status" value="1"/>
</dbReference>
<dbReference type="GO" id="GO:0004832">
    <property type="term" value="F:valine-tRNA ligase activity"/>
    <property type="evidence" value="ECO:0007669"/>
    <property type="project" value="UniProtKB-UniRule"/>
</dbReference>
<feature type="non-terminal residue" evidence="16">
    <location>
        <position position="699"/>
    </location>
</feature>
<dbReference type="PROSITE" id="PS00178">
    <property type="entry name" value="AA_TRNA_LIGASE_I"/>
    <property type="match status" value="1"/>
</dbReference>
<proteinExistence type="inferred from homology"/>
<dbReference type="InterPro" id="IPR013155">
    <property type="entry name" value="M/V/L/I-tRNA-synth_anticd-bd"/>
</dbReference>
<dbReference type="EMBL" id="CADCTV010000638">
    <property type="protein sequence ID" value="CAA9349789.1"/>
    <property type="molecule type" value="Genomic_DNA"/>
</dbReference>
<evidence type="ECO:0000256" key="5">
    <source>
        <dbReference type="ARBA" id="ARBA00022598"/>
    </source>
</evidence>
<evidence type="ECO:0000256" key="7">
    <source>
        <dbReference type="ARBA" id="ARBA00022840"/>
    </source>
</evidence>
<evidence type="ECO:0000256" key="9">
    <source>
        <dbReference type="ARBA" id="ARBA00023054"/>
    </source>
</evidence>
<dbReference type="InterPro" id="IPR009080">
    <property type="entry name" value="tRNAsynth_Ia_anticodon-bd"/>
</dbReference>
<dbReference type="InterPro" id="IPR001412">
    <property type="entry name" value="aa-tRNA-synth_I_CS"/>
</dbReference>
<evidence type="ECO:0000256" key="6">
    <source>
        <dbReference type="ARBA" id="ARBA00022741"/>
    </source>
</evidence>
<dbReference type="FunFam" id="3.40.50.620:FF:000032">
    <property type="entry name" value="Valine--tRNA ligase"/>
    <property type="match status" value="1"/>
</dbReference>
<evidence type="ECO:0000256" key="4">
    <source>
        <dbReference type="ARBA" id="ARBA00022490"/>
    </source>
</evidence>
<keyword evidence="9" id="KW-0175">Coiled coil</keyword>
<evidence type="ECO:0000313" key="16">
    <source>
        <dbReference type="EMBL" id="CAA9349789.1"/>
    </source>
</evidence>
<dbReference type="FunFam" id="3.40.50.620:FF:000098">
    <property type="entry name" value="Valine--tRNA ligase"/>
    <property type="match status" value="1"/>
</dbReference>
<dbReference type="GO" id="GO:0005829">
    <property type="term" value="C:cytosol"/>
    <property type="evidence" value="ECO:0007669"/>
    <property type="project" value="TreeGrafter"/>
</dbReference>
<evidence type="ECO:0000256" key="12">
    <source>
        <dbReference type="NCBIfam" id="TIGR00422"/>
    </source>
</evidence>
<reference evidence="16" key="1">
    <citation type="submission" date="2020-02" db="EMBL/GenBank/DDBJ databases">
        <authorList>
            <person name="Meier V. D."/>
        </authorList>
    </citation>
    <scope>NUCLEOTIDE SEQUENCE</scope>
    <source>
        <strain evidence="16">AVDCRST_MAG89</strain>
    </source>
</reference>
<keyword evidence="5 13" id="KW-0436">Ligase</keyword>
<keyword evidence="6 13" id="KW-0547">Nucleotide-binding</keyword>
<dbReference type="SUPFAM" id="SSF47323">
    <property type="entry name" value="Anticodon-binding domain of a subclass of class I aminoacyl-tRNA synthetases"/>
    <property type="match status" value="1"/>
</dbReference>
<evidence type="ECO:0000256" key="13">
    <source>
        <dbReference type="RuleBase" id="RU363035"/>
    </source>
</evidence>
<dbReference type="InterPro" id="IPR002303">
    <property type="entry name" value="Valyl-tRNA_ligase"/>
</dbReference>
<keyword evidence="7 13" id="KW-0067">ATP-binding</keyword>
<dbReference type="Pfam" id="PF00133">
    <property type="entry name" value="tRNA-synt_1"/>
    <property type="match status" value="1"/>
</dbReference>
<dbReference type="PANTHER" id="PTHR11946:SF93">
    <property type="entry name" value="VALINE--TRNA LIGASE, CHLOROPLASTIC_MITOCHONDRIAL 2"/>
    <property type="match status" value="1"/>
</dbReference>
<dbReference type="InterPro" id="IPR002300">
    <property type="entry name" value="aa-tRNA-synth_Ia"/>
</dbReference>
<dbReference type="Gene3D" id="3.40.50.620">
    <property type="entry name" value="HUPs"/>
    <property type="match status" value="2"/>
</dbReference>
<dbReference type="AlphaFoldDB" id="A0A6J4M4K9"/>
<dbReference type="Pfam" id="PF08264">
    <property type="entry name" value="Anticodon_1"/>
    <property type="match status" value="1"/>
</dbReference>
<accession>A0A6J4M4K9</accession>
<dbReference type="GO" id="GO:0002161">
    <property type="term" value="F:aminoacyl-tRNA deacylase activity"/>
    <property type="evidence" value="ECO:0007669"/>
    <property type="project" value="InterPro"/>
</dbReference>
<dbReference type="Gene3D" id="3.90.740.10">
    <property type="entry name" value="Valyl/Leucyl/Isoleucyl-tRNA synthetase, editing domain"/>
    <property type="match status" value="1"/>
</dbReference>
<dbReference type="GO" id="GO:0005524">
    <property type="term" value="F:ATP binding"/>
    <property type="evidence" value="ECO:0007669"/>
    <property type="project" value="UniProtKB-KW"/>
</dbReference>
<evidence type="ECO:0000256" key="1">
    <source>
        <dbReference type="ARBA" id="ARBA00004496"/>
    </source>
</evidence>
<feature type="domain" description="Methionyl/Valyl/Leucyl/Isoleucyl-tRNA synthetase anticodon-binding" evidence="15">
    <location>
        <begin position="626"/>
        <end position="697"/>
    </location>
</feature>
<dbReference type="PRINTS" id="PR00986">
    <property type="entry name" value="TRNASYNTHVAL"/>
</dbReference>
<evidence type="ECO:0000259" key="14">
    <source>
        <dbReference type="Pfam" id="PF00133"/>
    </source>
</evidence>
<keyword evidence="8 13" id="KW-0648">Protein biosynthesis</keyword>
<dbReference type="PANTHER" id="PTHR11946">
    <property type="entry name" value="VALYL-TRNA SYNTHETASES"/>
    <property type="match status" value="1"/>
</dbReference>
<name>A0A6J4M4K9_9BACT</name>
<dbReference type="GO" id="GO:0006438">
    <property type="term" value="P:valyl-tRNA aminoacylation"/>
    <property type="evidence" value="ECO:0007669"/>
    <property type="project" value="UniProtKB-UniRule"/>
</dbReference>
<organism evidence="16">
    <name type="scientific">uncultured Gemmatimonadota bacterium</name>
    <dbReference type="NCBI Taxonomy" id="203437"/>
    <lineage>
        <taxon>Bacteria</taxon>
        <taxon>Pseudomonadati</taxon>
        <taxon>Gemmatimonadota</taxon>
        <taxon>environmental samples</taxon>
    </lineage>
</organism>
<dbReference type="NCBIfam" id="NF004349">
    <property type="entry name" value="PRK05729.1"/>
    <property type="match status" value="1"/>
</dbReference>